<dbReference type="Pfam" id="PF01098">
    <property type="entry name" value="FTSW_RODA_SPOVE"/>
    <property type="match status" value="1"/>
</dbReference>
<dbReference type="GO" id="GO:0071555">
    <property type="term" value="P:cell wall organization"/>
    <property type="evidence" value="ECO:0007669"/>
    <property type="project" value="UniProtKB-KW"/>
</dbReference>
<comment type="subcellular location">
    <subcellularLocation>
        <location evidence="1">Membrane</location>
        <topology evidence="1">Multi-pass membrane protein</topology>
    </subcellularLocation>
</comment>
<dbReference type="GO" id="GO:0016757">
    <property type="term" value="F:glycosyltransferase activity"/>
    <property type="evidence" value="ECO:0007669"/>
    <property type="project" value="UniProtKB-KW"/>
</dbReference>
<feature type="transmembrane region" description="Helical" evidence="11">
    <location>
        <begin position="43"/>
        <end position="59"/>
    </location>
</feature>
<dbReference type="PATRIC" id="fig|688269.3.peg.835"/>
<dbReference type="GO" id="GO:0005886">
    <property type="term" value="C:plasma membrane"/>
    <property type="evidence" value="ECO:0007669"/>
    <property type="project" value="TreeGrafter"/>
</dbReference>
<evidence type="ECO:0000256" key="10">
    <source>
        <dbReference type="ARBA" id="ARBA00023316"/>
    </source>
</evidence>
<keyword evidence="10" id="KW-0961">Cell wall biogenesis/degradation</keyword>
<dbReference type="InterPro" id="IPR011923">
    <property type="entry name" value="RodA/MrdB"/>
</dbReference>
<protein>
    <submittedName>
        <fullName evidence="12">Cell cycle protein</fullName>
    </submittedName>
</protein>
<evidence type="ECO:0000256" key="5">
    <source>
        <dbReference type="ARBA" id="ARBA00022692"/>
    </source>
</evidence>
<dbReference type="STRING" id="688269.Theth_0811"/>
<evidence type="ECO:0000256" key="3">
    <source>
        <dbReference type="ARBA" id="ARBA00022676"/>
    </source>
</evidence>
<evidence type="ECO:0000256" key="1">
    <source>
        <dbReference type="ARBA" id="ARBA00004141"/>
    </source>
</evidence>
<feature type="transmembrane region" description="Helical" evidence="11">
    <location>
        <begin position="172"/>
        <end position="192"/>
    </location>
</feature>
<accession>F7YY74</accession>
<dbReference type="PANTHER" id="PTHR30474:SF1">
    <property type="entry name" value="PEPTIDOGLYCAN GLYCOSYLTRANSFERASE MRDB"/>
    <property type="match status" value="1"/>
</dbReference>
<dbReference type="PROSITE" id="PS00428">
    <property type="entry name" value="FTSW_RODA_SPOVE"/>
    <property type="match status" value="1"/>
</dbReference>
<keyword evidence="3" id="KW-0328">Glycosyltransferase</keyword>
<keyword evidence="8 11" id="KW-1133">Transmembrane helix</keyword>
<keyword evidence="4" id="KW-0808">Transferase</keyword>
<feature type="transmembrane region" description="Helical" evidence="11">
    <location>
        <begin position="71"/>
        <end position="88"/>
    </location>
</feature>
<dbReference type="OrthoDB" id="9812661at2"/>
<feature type="transmembrane region" description="Helical" evidence="11">
    <location>
        <begin position="12"/>
        <end position="31"/>
    </location>
</feature>
<feature type="transmembrane region" description="Helical" evidence="11">
    <location>
        <begin position="327"/>
        <end position="346"/>
    </location>
</feature>
<dbReference type="PANTHER" id="PTHR30474">
    <property type="entry name" value="CELL CYCLE PROTEIN"/>
    <property type="match status" value="1"/>
</dbReference>
<evidence type="ECO:0000256" key="6">
    <source>
        <dbReference type="ARBA" id="ARBA00022960"/>
    </source>
</evidence>
<dbReference type="eggNOG" id="COG0772">
    <property type="taxonomic scope" value="Bacteria"/>
</dbReference>
<dbReference type="NCBIfam" id="TIGR02210">
    <property type="entry name" value="rodA_shape"/>
    <property type="match status" value="1"/>
</dbReference>
<keyword evidence="6" id="KW-0133">Cell shape</keyword>
<dbReference type="AlphaFoldDB" id="F7YY74"/>
<keyword evidence="13" id="KW-1185">Reference proteome</keyword>
<dbReference type="KEGG" id="tta:Theth_0811"/>
<keyword evidence="9 11" id="KW-0472">Membrane</keyword>
<dbReference type="HOGENOM" id="CLU_029243_2_1_0"/>
<dbReference type="EMBL" id="CP002351">
    <property type="protein sequence ID" value="AEH50895.1"/>
    <property type="molecule type" value="Genomic_DNA"/>
</dbReference>
<dbReference type="InterPro" id="IPR018365">
    <property type="entry name" value="Cell_cycle_FtsW-rel_CS"/>
</dbReference>
<name>F7YY74_9THEM</name>
<dbReference type="InterPro" id="IPR001182">
    <property type="entry name" value="FtsW/RodA"/>
</dbReference>
<feature type="transmembrane region" description="Helical" evidence="11">
    <location>
        <begin position="261"/>
        <end position="281"/>
    </location>
</feature>
<dbReference type="GO" id="GO:0008360">
    <property type="term" value="P:regulation of cell shape"/>
    <property type="evidence" value="ECO:0007669"/>
    <property type="project" value="UniProtKB-KW"/>
</dbReference>
<evidence type="ECO:0000313" key="13">
    <source>
        <dbReference type="Proteomes" id="UP000006804"/>
    </source>
</evidence>
<reference evidence="12 13" key="1">
    <citation type="submission" date="2010-11" db="EMBL/GenBank/DDBJ databases">
        <title>The complete genome of Thermotoga thermarum DSM 5069.</title>
        <authorList>
            <consortium name="US DOE Joint Genome Institute (JGI-PGF)"/>
            <person name="Lucas S."/>
            <person name="Copeland A."/>
            <person name="Lapidus A."/>
            <person name="Bruce D."/>
            <person name="Goodwin L."/>
            <person name="Pitluck S."/>
            <person name="Kyrpides N."/>
            <person name="Mavromatis K."/>
            <person name="Ivanova N."/>
            <person name="Zeytun A."/>
            <person name="Brettin T."/>
            <person name="Detter J.C."/>
            <person name="Tapia R."/>
            <person name="Han C."/>
            <person name="Land M."/>
            <person name="Hauser L."/>
            <person name="Markowitz V."/>
            <person name="Cheng J.-F."/>
            <person name="Hugenholtz P."/>
            <person name="Woyke T."/>
            <person name="Wu D."/>
            <person name="Spring S."/>
            <person name="Schroeder M."/>
            <person name="Brambilla E."/>
            <person name="Klenk H.-P."/>
            <person name="Eisen J.A."/>
        </authorList>
    </citation>
    <scope>NUCLEOTIDE SEQUENCE [LARGE SCALE GENOMIC DNA]</scope>
    <source>
        <strain evidence="12 13">DSM 5069</strain>
    </source>
</reference>
<evidence type="ECO:0000256" key="2">
    <source>
        <dbReference type="ARBA" id="ARBA00022475"/>
    </source>
</evidence>
<gene>
    <name evidence="12" type="ORF">Theth_0811</name>
</gene>
<keyword evidence="2" id="KW-1003">Cell membrane</keyword>
<organism evidence="12 13">
    <name type="scientific">Pseudothermotoga thermarum DSM 5069</name>
    <dbReference type="NCBI Taxonomy" id="688269"/>
    <lineage>
        <taxon>Bacteria</taxon>
        <taxon>Thermotogati</taxon>
        <taxon>Thermotogota</taxon>
        <taxon>Thermotogae</taxon>
        <taxon>Thermotogales</taxon>
        <taxon>Thermotogaceae</taxon>
        <taxon>Pseudothermotoga</taxon>
    </lineage>
</organism>
<dbReference type="GO" id="GO:0015648">
    <property type="term" value="F:lipid-linked peptidoglycan transporter activity"/>
    <property type="evidence" value="ECO:0007669"/>
    <property type="project" value="TreeGrafter"/>
</dbReference>
<evidence type="ECO:0000256" key="4">
    <source>
        <dbReference type="ARBA" id="ARBA00022679"/>
    </source>
</evidence>
<proteinExistence type="predicted"/>
<keyword evidence="5 11" id="KW-0812">Transmembrane</keyword>
<dbReference type="GO" id="GO:0032153">
    <property type="term" value="C:cell division site"/>
    <property type="evidence" value="ECO:0007669"/>
    <property type="project" value="TreeGrafter"/>
</dbReference>
<feature type="transmembrane region" description="Helical" evidence="11">
    <location>
        <begin position="133"/>
        <end position="160"/>
    </location>
</feature>
<sequence length="361" mass="40723" precursor="true">MPWENRRFDVLIPLLVILLMIFGLVVLYSTTVDYGLSFVKKQLIWNIIGLIALFALLFVRERDIKRFPWLLYFLTLILLIAVLRYGVISGGARRWFSLRIGYFQPSEVAKMAVILFTAKLLSVSSRKNLLLSFFAVLAYAGFVAMEPDLGTAVLLVLLWAFMALFSKNSLKAFFTIFAILLILAVVIFFFGLKDYQRQRILAFLDPKSHRQTAAYNVVQSLHTIGSGGLFGRGYLKAPSTKWNYVPKNHTDFIFSAIGEQFGFLGSSLCIIVYMLICLRILRFLKLAKDDFWFLVTIGVLFNLLIHVFINIGMTMGLVPVTGIPLPFVSYGGSSTLSFCLQLGLILKSYAVGKGVLEQEAR</sequence>
<evidence type="ECO:0000256" key="7">
    <source>
        <dbReference type="ARBA" id="ARBA00022984"/>
    </source>
</evidence>
<evidence type="ECO:0000256" key="11">
    <source>
        <dbReference type="SAM" id="Phobius"/>
    </source>
</evidence>
<dbReference type="GO" id="GO:0051301">
    <property type="term" value="P:cell division"/>
    <property type="evidence" value="ECO:0007669"/>
    <property type="project" value="InterPro"/>
</dbReference>
<evidence type="ECO:0000313" key="12">
    <source>
        <dbReference type="EMBL" id="AEH50895.1"/>
    </source>
</evidence>
<dbReference type="Proteomes" id="UP000006804">
    <property type="component" value="Chromosome"/>
</dbReference>
<dbReference type="RefSeq" id="WP_013932117.1">
    <property type="nucleotide sequence ID" value="NC_015707.1"/>
</dbReference>
<evidence type="ECO:0000256" key="9">
    <source>
        <dbReference type="ARBA" id="ARBA00023136"/>
    </source>
</evidence>
<evidence type="ECO:0000256" key="8">
    <source>
        <dbReference type="ARBA" id="ARBA00022989"/>
    </source>
</evidence>
<dbReference type="GO" id="GO:0009252">
    <property type="term" value="P:peptidoglycan biosynthetic process"/>
    <property type="evidence" value="ECO:0007669"/>
    <property type="project" value="UniProtKB-KW"/>
</dbReference>
<keyword evidence="7" id="KW-0573">Peptidoglycan synthesis</keyword>
<feature type="transmembrane region" description="Helical" evidence="11">
    <location>
        <begin position="293"/>
        <end position="315"/>
    </location>
</feature>